<dbReference type="EMBL" id="CAJVQB010138541">
    <property type="protein sequence ID" value="CAG8854479.1"/>
    <property type="molecule type" value="Genomic_DNA"/>
</dbReference>
<feature type="non-terminal residue" evidence="1">
    <location>
        <position position="1"/>
    </location>
</feature>
<gene>
    <name evidence="1" type="ORF">GMARGA_LOCUS43300</name>
</gene>
<proteinExistence type="predicted"/>
<accession>A0ABN7XGY9</accession>
<keyword evidence="2" id="KW-1185">Reference proteome</keyword>
<organism evidence="1 2">
    <name type="scientific">Gigaspora margarita</name>
    <dbReference type="NCBI Taxonomy" id="4874"/>
    <lineage>
        <taxon>Eukaryota</taxon>
        <taxon>Fungi</taxon>
        <taxon>Fungi incertae sedis</taxon>
        <taxon>Mucoromycota</taxon>
        <taxon>Glomeromycotina</taxon>
        <taxon>Glomeromycetes</taxon>
        <taxon>Diversisporales</taxon>
        <taxon>Gigasporaceae</taxon>
        <taxon>Gigaspora</taxon>
    </lineage>
</organism>
<reference evidence="1 2" key="1">
    <citation type="submission" date="2021-06" db="EMBL/GenBank/DDBJ databases">
        <authorList>
            <person name="Kallberg Y."/>
            <person name="Tangrot J."/>
            <person name="Rosling A."/>
        </authorList>
    </citation>
    <scope>NUCLEOTIDE SEQUENCE [LARGE SCALE GENOMIC DNA]</scope>
    <source>
        <strain evidence="1 2">120-4 pot B 10/14</strain>
    </source>
</reference>
<sequence length="143" mass="16503">KGHFGNWLGTYRKQKKGHYCVIEIVLNIENFKNILKIAYLNALNKYHKINPNEAIDKKEIKKNLWKQKKSIKFLAFVKTKFGKVDGTNISRAISSNVPISISNVPTNAPIFNEPTLVLIDESFNPNWSESVKQRIFELEKTLN</sequence>
<name>A0ABN7XGY9_GIGMA</name>
<evidence type="ECO:0000313" key="2">
    <source>
        <dbReference type="Proteomes" id="UP000789901"/>
    </source>
</evidence>
<comment type="caution">
    <text evidence="1">The sequence shown here is derived from an EMBL/GenBank/DDBJ whole genome shotgun (WGS) entry which is preliminary data.</text>
</comment>
<protein>
    <submittedName>
        <fullName evidence="1">8801_t:CDS:1</fullName>
    </submittedName>
</protein>
<dbReference type="Proteomes" id="UP000789901">
    <property type="component" value="Unassembled WGS sequence"/>
</dbReference>
<evidence type="ECO:0000313" key="1">
    <source>
        <dbReference type="EMBL" id="CAG8854479.1"/>
    </source>
</evidence>